<feature type="transmembrane region" description="Helical" evidence="7">
    <location>
        <begin position="80"/>
        <end position="104"/>
    </location>
</feature>
<feature type="transmembrane region" description="Helical" evidence="7">
    <location>
        <begin position="116"/>
        <end position="148"/>
    </location>
</feature>
<protein>
    <recommendedName>
        <fullName evidence="10">Lysylphosphatidylglycerol synthase-like protein</fullName>
    </recommendedName>
</protein>
<dbReference type="PANTHER" id="PTHR39087:SF2">
    <property type="entry name" value="UPF0104 MEMBRANE PROTEIN MJ1595"/>
    <property type="match status" value="1"/>
</dbReference>
<evidence type="ECO:0000256" key="1">
    <source>
        <dbReference type="ARBA" id="ARBA00004651"/>
    </source>
</evidence>
<feature type="transmembrane region" description="Helical" evidence="7">
    <location>
        <begin position="269"/>
        <end position="290"/>
    </location>
</feature>
<evidence type="ECO:0000256" key="2">
    <source>
        <dbReference type="ARBA" id="ARBA00022475"/>
    </source>
</evidence>
<feature type="compositionally biased region" description="Basic and acidic residues" evidence="6">
    <location>
        <begin position="338"/>
        <end position="348"/>
    </location>
</feature>
<gene>
    <name evidence="8" type="ORF">B0I29_116209</name>
</gene>
<evidence type="ECO:0000256" key="5">
    <source>
        <dbReference type="ARBA" id="ARBA00023136"/>
    </source>
</evidence>
<evidence type="ECO:0000313" key="8">
    <source>
        <dbReference type="EMBL" id="RAK30550.1"/>
    </source>
</evidence>
<feature type="transmembrane region" description="Helical" evidence="7">
    <location>
        <begin position="154"/>
        <end position="172"/>
    </location>
</feature>
<keyword evidence="4 7" id="KW-1133">Transmembrane helix</keyword>
<feature type="region of interest" description="Disordered" evidence="6">
    <location>
        <begin position="327"/>
        <end position="348"/>
    </location>
</feature>
<evidence type="ECO:0000313" key="9">
    <source>
        <dbReference type="Proteomes" id="UP000249341"/>
    </source>
</evidence>
<feature type="transmembrane region" description="Helical" evidence="7">
    <location>
        <begin position="42"/>
        <end position="60"/>
    </location>
</feature>
<dbReference type="GO" id="GO:0005886">
    <property type="term" value="C:plasma membrane"/>
    <property type="evidence" value="ECO:0007669"/>
    <property type="project" value="UniProtKB-SubCell"/>
</dbReference>
<sequence length="348" mass="36189">MSAKAWKVVAAVGLGVGAVELMRRQFPDLSSLSAAVRAMNPWWALLALVAGVASQLAFAYQQRALVVAFGVRLGQRDAIALTYGGAAISMVAPAGAAVSAAYTFRHYQRRGATSAVATVVTVLSGVISLLTLVLLYGAGALVAGFLSARSWEPIGIRTAAVVVAGAGVVFLGHRYGRRLDWRALTRWAPAAKLLDALRAARAVRGREWAAVTGFAAAKWVLDLACLMAVAAAFGADVGWARLAGVYLTVQVVRQVPLTPGGIGLIEASLLAGLVAAGATSATAVAVVLGYRLITFWLTLPAGLGGHLRLRAARRAGPALGSSFDRAGEAADDAAFEQAEEHQSRNHRQ</sequence>
<evidence type="ECO:0000256" key="4">
    <source>
        <dbReference type="ARBA" id="ARBA00022989"/>
    </source>
</evidence>
<dbReference type="Proteomes" id="UP000249341">
    <property type="component" value="Unassembled WGS sequence"/>
</dbReference>
<evidence type="ECO:0000256" key="6">
    <source>
        <dbReference type="SAM" id="MobiDB-lite"/>
    </source>
</evidence>
<keyword evidence="9" id="KW-1185">Reference proteome</keyword>
<accession>A0A327Z4J8</accession>
<feature type="transmembrane region" description="Helical" evidence="7">
    <location>
        <begin position="208"/>
        <end position="233"/>
    </location>
</feature>
<name>A0A327Z4J8_9ACTN</name>
<evidence type="ECO:0008006" key="10">
    <source>
        <dbReference type="Google" id="ProtNLM"/>
    </source>
</evidence>
<dbReference type="EMBL" id="QLMJ01000016">
    <property type="protein sequence ID" value="RAK30550.1"/>
    <property type="molecule type" value="Genomic_DNA"/>
</dbReference>
<organism evidence="8 9">
    <name type="scientific">Actinoplanes lutulentus</name>
    <dbReference type="NCBI Taxonomy" id="1287878"/>
    <lineage>
        <taxon>Bacteria</taxon>
        <taxon>Bacillati</taxon>
        <taxon>Actinomycetota</taxon>
        <taxon>Actinomycetes</taxon>
        <taxon>Micromonosporales</taxon>
        <taxon>Micromonosporaceae</taxon>
        <taxon>Actinoplanes</taxon>
    </lineage>
</organism>
<dbReference type="OrthoDB" id="3616971at2"/>
<dbReference type="InterPro" id="IPR022791">
    <property type="entry name" value="L-PG_synthase/AglD"/>
</dbReference>
<dbReference type="PANTHER" id="PTHR39087">
    <property type="entry name" value="UPF0104 MEMBRANE PROTEIN MJ1595"/>
    <property type="match status" value="1"/>
</dbReference>
<keyword evidence="2" id="KW-1003">Cell membrane</keyword>
<evidence type="ECO:0000256" key="7">
    <source>
        <dbReference type="SAM" id="Phobius"/>
    </source>
</evidence>
<dbReference type="RefSeq" id="WP_111652592.1">
    <property type="nucleotide sequence ID" value="NZ_JACHWI010000007.1"/>
</dbReference>
<keyword evidence="5 7" id="KW-0472">Membrane</keyword>
<keyword evidence="3 7" id="KW-0812">Transmembrane</keyword>
<comment type="subcellular location">
    <subcellularLocation>
        <location evidence="1">Cell membrane</location>
        <topology evidence="1">Multi-pass membrane protein</topology>
    </subcellularLocation>
</comment>
<dbReference type="Pfam" id="PF03706">
    <property type="entry name" value="LPG_synthase_TM"/>
    <property type="match status" value="1"/>
</dbReference>
<reference evidence="8 9" key="1">
    <citation type="submission" date="2018-06" db="EMBL/GenBank/DDBJ databases">
        <title>Genomic Encyclopedia of Type Strains, Phase III (KMG-III): the genomes of soil and plant-associated and newly described type strains.</title>
        <authorList>
            <person name="Whitman W."/>
        </authorList>
    </citation>
    <scope>NUCLEOTIDE SEQUENCE [LARGE SCALE GENOMIC DNA]</scope>
    <source>
        <strain evidence="8 9">CGMCC 4.7090</strain>
    </source>
</reference>
<comment type="caution">
    <text evidence="8">The sequence shown here is derived from an EMBL/GenBank/DDBJ whole genome shotgun (WGS) entry which is preliminary data.</text>
</comment>
<evidence type="ECO:0000256" key="3">
    <source>
        <dbReference type="ARBA" id="ARBA00022692"/>
    </source>
</evidence>
<proteinExistence type="predicted"/>
<dbReference type="AlphaFoldDB" id="A0A327Z4J8"/>